<sequence length="127" mass="13266">MMIRVALAVAAGGAAGSVMRFLLASWVAANWPRHFYLGTFAANIIGCLLIGLLSGLFLARSDLPLELRTGLITGVLGGFTTFSSFSLEIIKLMEGGRAVEAFGYLAFSILGGLLAAWAGLTLARLAS</sequence>
<keyword evidence="9 12" id="KW-0407">Ion channel</keyword>
<feature type="transmembrane region" description="Helical" evidence="12">
    <location>
        <begin position="102"/>
        <end position="123"/>
    </location>
</feature>
<comment type="subcellular location">
    <subcellularLocation>
        <location evidence="1 12">Cell membrane</location>
        <topology evidence="1 12">Multi-pass membrane protein</topology>
    </subcellularLocation>
</comment>
<evidence type="ECO:0000256" key="7">
    <source>
        <dbReference type="ARBA" id="ARBA00023065"/>
    </source>
</evidence>
<dbReference type="KEGG" id="pmy:Pmen_2385"/>
<dbReference type="HAMAP" id="MF_00454">
    <property type="entry name" value="FluC"/>
    <property type="match status" value="1"/>
</dbReference>
<keyword evidence="5 12" id="KW-1133">Transmembrane helix</keyword>
<feature type="binding site" evidence="12">
    <location>
        <position position="77"/>
    </location>
    <ligand>
        <name>Na(+)</name>
        <dbReference type="ChEBI" id="CHEBI:29101"/>
        <note>structural</note>
    </ligand>
</feature>
<dbReference type="GO" id="GO:0046872">
    <property type="term" value="F:metal ion binding"/>
    <property type="evidence" value="ECO:0007669"/>
    <property type="project" value="UniProtKB-KW"/>
</dbReference>
<evidence type="ECO:0000256" key="10">
    <source>
        <dbReference type="ARBA" id="ARBA00035120"/>
    </source>
</evidence>
<name>A4XUX5_ECTM1</name>
<feature type="transmembrane region" description="Helical" evidence="12">
    <location>
        <begin position="71"/>
        <end position="90"/>
    </location>
</feature>
<gene>
    <name evidence="12" type="primary">fluC</name>
    <name evidence="12" type="synonym">crcB</name>
    <name evidence="13" type="ordered locus">Pmen_2385</name>
</gene>
<dbReference type="PANTHER" id="PTHR28259">
    <property type="entry name" value="FLUORIDE EXPORT PROTEIN 1-RELATED"/>
    <property type="match status" value="1"/>
</dbReference>
<protein>
    <recommendedName>
        <fullName evidence="12">Fluoride-specific ion channel FluC</fullName>
    </recommendedName>
</protein>
<keyword evidence="3" id="KW-0997">Cell inner membrane</keyword>
<dbReference type="GO" id="GO:0005886">
    <property type="term" value="C:plasma membrane"/>
    <property type="evidence" value="ECO:0007669"/>
    <property type="project" value="UniProtKB-SubCell"/>
</dbReference>
<keyword evidence="2 12" id="KW-1003">Cell membrane</keyword>
<evidence type="ECO:0000256" key="9">
    <source>
        <dbReference type="ARBA" id="ARBA00023303"/>
    </source>
</evidence>
<evidence type="ECO:0000256" key="3">
    <source>
        <dbReference type="ARBA" id="ARBA00022519"/>
    </source>
</evidence>
<dbReference type="NCBIfam" id="NF010830">
    <property type="entry name" value="PRK14234.1"/>
    <property type="match status" value="1"/>
</dbReference>
<dbReference type="eggNOG" id="COG0239">
    <property type="taxonomic scope" value="Bacteria"/>
</dbReference>
<keyword evidence="8 12" id="KW-0472">Membrane</keyword>
<dbReference type="Pfam" id="PF02537">
    <property type="entry name" value="CRCB"/>
    <property type="match status" value="1"/>
</dbReference>
<comment type="function">
    <text evidence="12">Fluoride-specific ion channel. Important for reducing fluoride concentration in the cell, thus reducing its toxicity.</text>
</comment>
<feature type="transmembrane region" description="Helical" evidence="12">
    <location>
        <begin position="34"/>
        <end position="59"/>
    </location>
</feature>
<evidence type="ECO:0000256" key="4">
    <source>
        <dbReference type="ARBA" id="ARBA00022692"/>
    </source>
</evidence>
<feature type="binding site" evidence="12">
    <location>
        <position position="80"/>
    </location>
    <ligand>
        <name>Na(+)</name>
        <dbReference type="ChEBI" id="CHEBI:29101"/>
        <note>structural</note>
    </ligand>
</feature>
<dbReference type="GO" id="GO:0140114">
    <property type="term" value="P:cellular detoxification of fluoride"/>
    <property type="evidence" value="ECO:0007669"/>
    <property type="project" value="UniProtKB-UniRule"/>
</dbReference>
<dbReference type="NCBIfam" id="TIGR00494">
    <property type="entry name" value="crcB"/>
    <property type="match status" value="1"/>
</dbReference>
<keyword evidence="7 12" id="KW-0406">Ion transport</keyword>
<evidence type="ECO:0000313" key="13">
    <source>
        <dbReference type="EMBL" id="ABP85141.1"/>
    </source>
</evidence>
<accession>A4XUX5</accession>
<keyword evidence="12" id="KW-0813">Transport</keyword>
<evidence type="ECO:0000256" key="8">
    <source>
        <dbReference type="ARBA" id="ARBA00023136"/>
    </source>
</evidence>
<keyword evidence="12" id="KW-0479">Metal-binding</keyword>
<evidence type="ECO:0000256" key="6">
    <source>
        <dbReference type="ARBA" id="ARBA00023053"/>
    </source>
</evidence>
<reference evidence="13" key="1">
    <citation type="submission" date="2007-04" db="EMBL/GenBank/DDBJ databases">
        <title>Complete sequence of Pseudomonas mendocina ymp.</title>
        <authorList>
            <consortium name="US DOE Joint Genome Institute"/>
            <person name="Copeland A."/>
            <person name="Lucas S."/>
            <person name="Lapidus A."/>
            <person name="Barry K."/>
            <person name="Glavina del Rio T."/>
            <person name="Dalin E."/>
            <person name="Tice H."/>
            <person name="Pitluck S."/>
            <person name="Kiss H."/>
            <person name="Brettin T."/>
            <person name="Detter J.C."/>
            <person name="Bruce D."/>
            <person name="Han C."/>
            <person name="Schmutz J."/>
            <person name="Larimer F."/>
            <person name="Land M."/>
            <person name="Hauser L."/>
            <person name="Kyrpides N."/>
            <person name="Mikhailova N."/>
            <person name="Hersman L."/>
            <person name="Dubois J."/>
            <person name="Maurice P."/>
            <person name="Richardson P."/>
        </authorList>
    </citation>
    <scope>NUCLEOTIDE SEQUENCE [LARGE SCALE GENOMIC DNA]</scope>
    <source>
        <strain evidence="13">Ymp</strain>
    </source>
</reference>
<comment type="similarity">
    <text evidence="10 12">Belongs to the fluoride channel Fluc/FEX (TC 1.A.43) family.</text>
</comment>
<dbReference type="PANTHER" id="PTHR28259:SF1">
    <property type="entry name" value="FLUORIDE EXPORT PROTEIN 1-RELATED"/>
    <property type="match status" value="1"/>
</dbReference>
<comment type="catalytic activity">
    <reaction evidence="11">
        <text>fluoride(in) = fluoride(out)</text>
        <dbReference type="Rhea" id="RHEA:76159"/>
        <dbReference type="ChEBI" id="CHEBI:17051"/>
    </reaction>
    <physiologicalReaction direction="left-to-right" evidence="11">
        <dbReference type="Rhea" id="RHEA:76160"/>
    </physiologicalReaction>
</comment>
<dbReference type="GO" id="GO:0062054">
    <property type="term" value="F:fluoride channel activity"/>
    <property type="evidence" value="ECO:0007669"/>
    <property type="project" value="UniProtKB-UniRule"/>
</dbReference>
<comment type="activity regulation">
    <text evidence="12">Na(+) is not transported, but it plays an essential structural role and its presence is essential for fluoride channel function.</text>
</comment>
<organism evidence="13">
    <name type="scientific">Ectopseudomonas mendocina (strain ymp)</name>
    <name type="common">Pseudomonas mendocina</name>
    <dbReference type="NCBI Taxonomy" id="399739"/>
    <lineage>
        <taxon>Bacteria</taxon>
        <taxon>Pseudomonadati</taxon>
        <taxon>Pseudomonadota</taxon>
        <taxon>Gammaproteobacteria</taxon>
        <taxon>Pseudomonadales</taxon>
        <taxon>Pseudomonadaceae</taxon>
        <taxon>Ectopseudomonas</taxon>
    </lineage>
</organism>
<evidence type="ECO:0000256" key="12">
    <source>
        <dbReference type="HAMAP-Rule" id="MF_00454"/>
    </source>
</evidence>
<dbReference type="HOGENOM" id="CLU_114342_1_2_6"/>
<evidence type="ECO:0000256" key="2">
    <source>
        <dbReference type="ARBA" id="ARBA00022475"/>
    </source>
</evidence>
<dbReference type="AlphaFoldDB" id="A4XUX5"/>
<keyword evidence="6 12" id="KW-0915">Sodium</keyword>
<keyword evidence="4 12" id="KW-0812">Transmembrane</keyword>
<dbReference type="InterPro" id="IPR003691">
    <property type="entry name" value="FluC"/>
</dbReference>
<dbReference type="EMBL" id="CP000680">
    <property type="protein sequence ID" value="ABP85141.1"/>
    <property type="molecule type" value="Genomic_DNA"/>
</dbReference>
<evidence type="ECO:0000256" key="5">
    <source>
        <dbReference type="ARBA" id="ARBA00022989"/>
    </source>
</evidence>
<dbReference type="STRING" id="399739.Pmen_2385"/>
<evidence type="ECO:0000256" key="11">
    <source>
        <dbReference type="ARBA" id="ARBA00035585"/>
    </source>
</evidence>
<proteinExistence type="inferred from homology"/>
<evidence type="ECO:0000256" key="1">
    <source>
        <dbReference type="ARBA" id="ARBA00004651"/>
    </source>
</evidence>